<evidence type="ECO:0000313" key="1">
    <source>
        <dbReference type="EMBL" id="SFE93485.1"/>
    </source>
</evidence>
<dbReference type="InterPro" id="IPR024079">
    <property type="entry name" value="MetalloPept_cat_dom_sf"/>
</dbReference>
<organism evidence="1 2">
    <name type="scientific">Nannocystis exedens</name>
    <dbReference type="NCBI Taxonomy" id="54"/>
    <lineage>
        <taxon>Bacteria</taxon>
        <taxon>Pseudomonadati</taxon>
        <taxon>Myxococcota</taxon>
        <taxon>Polyangia</taxon>
        <taxon>Nannocystales</taxon>
        <taxon>Nannocystaceae</taxon>
        <taxon>Nannocystis</taxon>
    </lineage>
</organism>
<reference evidence="2" key="1">
    <citation type="submission" date="2016-10" db="EMBL/GenBank/DDBJ databases">
        <authorList>
            <person name="Varghese N."/>
            <person name="Submissions S."/>
        </authorList>
    </citation>
    <scope>NUCLEOTIDE SEQUENCE [LARGE SCALE GENOMIC DNA]</scope>
    <source>
        <strain evidence="2">ATCC 25963</strain>
    </source>
</reference>
<dbReference type="Gene3D" id="3.40.390.10">
    <property type="entry name" value="Collagenase (Catalytic Domain)"/>
    <property type="match status" value="1"/>
</dbReference>
<dbReference type="Proteomes" id="UP000199400">
    <property type="component" value="Unassembled WGS sequence"/>
</dbReference>
<accession>A0A1I2EKT0</accession>
<gene>
    <name evidence="1" type="ORF">SAMN02745121_06112</name>
</gene>
<dbReference type="InterPro" id="IPR024653">
    <property type="entry name" value="Peptidase_M10/M27/M57"/>
</dbReference>
<dbReference type="AlphaFoldDB" id="A0A1I2EKT0"/>
<dbReference type="SUPFAM" id="SSF55486">
    <property type="entry name" value="Metalloproteases ('zincins'), catalytic domain"/>
    <property type="match status" value="1"/>
</dbReference>
<proteinExistence type="predicted"/>
<sequence>MMLRNVCVVSAMFLFACGEPEVVDGAELEAVNQEIVDNLLAAGYPESEIEVGDDGVVIVGGDAVVTLGASREMIGLDGHDDHAGDTRFRQYRTTNLVAPDVAVICIDGSAYTGTMSAALDKAIANYTNLNLSFDMVRTNGSDAGCDAEIVMTAKGGAGGSSGFPEGGLPYHTVNVGKSTANYGLAVATHVITHELGHCIGFRHTDYYNRAISCGTGGNEGDAGVGAIHIPGTPTDAVLNGSVMNSCFNQGSTGQWTASDVTALNALY</sequence>
<dbReference type="EMBL" id="FOMX01000023">
    <property type="protein sequence ID" value="SFE93485.1"/>
    <property type="molecule type" value="Genomic_DNA"/>
</dbReference>
<dbReference type="RefSeq" id="WP_245913864.1">
    <property type="nucleotide sequence ID" value="NZ_FOMX01000023.1"/>
</dbReference>
<protein>
    <submittedName>
        <fullName evidence="1">Dual-action HEIGH metallo-peptidase</fullName>
    </submittedName>
</protein>
<dbReference type="PROSITE" id="PS51257">
    <property type="entry name" value="PROKAR_LIPOPROTEIN"/>
    <property type="match status" value="1"/>
</dbReference>
<evidence type="ECO:0000313" key="2">
    <source>
        <dbReference type="Proteomes" id="UP000199400"/>
    </source>
</evidence>
<keyword evidence="2" id="KW-1185">Reference proteome</keyword>
<dbReference type="Pfam" id="PF12388">
    <property type="entry name" value="Peptidase_M57"/>
    <property type="match status" value="1"/>
</dbReference>
<name>A0A1I2EKT0_9BACT</name>
<dbReference type="STRING" id="54.SAMN02745121_06112"/>
<dbReference type="GO" id="GO:0008237">
    <property type="term" value="F:metallopeptidase activity"/>
    <property type="evidence" value="ECO:0007669"/>
    <property type="project" value="InterPro"/>
</dbReference>